<organism evidence="1 2">
    <name type="scientific">Eretmocerus hayati</name>
    <dbReference type="NCBI Taxonomy" id="131215"/>
    <lineage>
        <taxon>Eukaryota</taxon>
        <taxon>Metazoa</taxon>
        <taxon>Ecdysozoa</taxon>
        <taxon>Arthropoda</taxon>
        <taxon>Hexapoda</taxon>
        <taxon>Insecta</taxon>
        <taxon>Pterygota</taxon>
        <taxon>Neoptera</taxon>
        <taxon>Endopterygota</taxon>
        <taxon>Hymenoptera</taxon>
        <taxon>Apocrita</taxon>
        <taxon>Proctotrupomorpha</taxon>
        <taxon>Chalcidoidea</taxon>
        <taxon>Aphelinidae</taxon>
        <taxon>Aphelininae</taxon>
        <taxon>Eretmocerus</taxon>
    </lineage>
</organism>
<comment type="caution">
    <text evidence="1">The sequence shown here is derived from an EMBL/GenBank/DDBJ whole genome shotgun (WGS) entry which is preliminary data.</text>
</comment>
<reference evidence="1" key="1">
    <citation type="submission" date="2023-04" db="EMBL/GenBank/DDBJ databases">
        <title>A chromosome-level genome assembly of the parasitoid wasp Eretmocerus hayati.</title>
        <authorList>
            <person name="Zhong Y."/>
            <person name="Liu S."/>
            <person name="Liu Y."/>
        </authorList>
    </citation>
    <scope>NUCLEOTIDE SEQUENCE</scope>
    <source>
        <strain evidence="1">ZJU_SS_LIU_2023</strain>
    </source>
</reference>
<keyword evidence="2" id="KW-1185">Reference proteome</keyword>
<accession>A0ACC2NVN4</accession>
<evidence type="ECO:0000313" key="1">
    <source>
        <dbReference type="EMBL" id="KAJ8675164.1"/>
    </source>
</evidence>
<evidence type="ECO:0000313" key="2">
    <source>
        <dbReference type="Proteomes" id="UP001239111"/>
    </source>
</evidence>
<name>A0ACC2NVN4_9HYME</name>
<proteinExistence type="predicted"/>
<dbReference type="Proteomes" id="UP001239111">
    <property type="component" value="Chromosome 2"/>
</dbReference>
<sequence>MGSSVIITILSCVLKILLIVNLSTNVNALDQLSGSSTCGYSACPVSDKNKLNIHLVPHTHDDVGWLKTVDQYYEGTDNAIHDACVHCILDRVVDQLLRNPTRRFIYVETAFLWRWWNDQNQETKRNVRMLIEEGRLEIIGGGWSMNDEAVTHYQSIIDQLTWGFRRLNDTFGSCARPKIGWQIDTFGHSQEQASIFAQMGFDGLFFARIDYKDRAERERDKRSEFIWRGSPNLGESSDLFTSILYKHYNPPKYFCFDLNRDCSDQEIDDNPRSTRYNAASKAEQLLIYAREQAKAYRTKNVLITMGNDFTYEGAYKWFESMDKLINYINKYEGYSYKIFYSTPSCYLKSVNEQNLTWSEESGDFFPYASSPKSYWAGYYTSRPTLKYSEKMGNNFLQIVKQLRVLTNERDSEKLESFREIMGVLQHHDAITGTEKQHVAEDYKKNLFQRMNDASELASEALERLTQKKQTLRTTRFKSCLQLNISSCTYSYDNDRFVVTVYNPTSQHLTTYVRLPVQESLYTVQDYDGLDVITQYVPIPEQVLRIPGQTTRALKELIFKAENIPPLGFQSFYVQKRATGRNNDFGTVLRNEGNINNEHYRVSVQRDNRIFVESLGYKMIKWNQSFGYYNASQYSYQVSGAYIFRPQTIWDKIKSRNASFEIYKGPLVNEIHHVINDWVSQVVRIYDDTNHVEFNWLVGPIPTSDFQGKEIVVKYTSDFKTDGEFYTDSNSRGMLKRKLKFFSSWDSQLTDDIAHNYYPITSKITIEDKRKQTRLSVLTDRAEGGSSLSDGNIELMVHRALLLDDNKGVAEALDEHAYGEGVVVRGQHFVTAGDFRDKDELILREKELAIQASLKPWIFITPTQMSFTEWKETYEMKSDDWIRSTPPNVRILTLEPWKDGSVLLRLEHFFEKNEASKYSGLAKVELRELFAGFIVNSVEEMSLGANQRIEDVQRMKWRSSIGELRNNMRNRFLHSTNSTLVRLEPMQIKTFIVRLTHKFDKKLRVPDFQPELKPEPERSSLVHDFIGLVRNLFN</sequence>
<dbReference type="EMBL" id="CM056742">
    <property type="protein sequence ID" value="KAJ8675164.1"/>
    <property type="molecule type" value="Genomic_DNA"/>
</dbReference>
<gene>
    <name evidence="1" type="ORF">QAD02_010950</name>
</gene>
<protein>
    <submittedName>
        <fullName evidence="1">Uncharacterized protein</fullName>
    </submittedName>
</protein>